<organism evidence="1 2">
    <name type="scientific">Embleya hyalina</name>
    <dbReference type="NCBI Taxonomy" id="516124"/>
    <lineage>
        <taxon>Bacteria</taxon>
        <taxon>Bacillati</taxon>
        <taxon>Actinomycetota</taxon>
        <taxon>Actinomycetes</taxon>
        <taxon>Kitasatosporales</taxon>
        <taxon>Streptomycetaceae</taxon>
        <taxon>Embleya</taxon>
    </lineage>
</organism>
<dbReference type="Proteomes" id="UP000286931">
    <property type="component" value="Unassembled WGS sequence"/>
</dbReference>
<dbReference type="OrthoDB" id="4239320at2"/>
<proteinExistence type="predicted"/>
<accession>A0A401YSI8</accession>
<protein>
    <submittedName>
        <fullName evidence="1">Uncharacterized protein</fullName>
    </submittedName>
</protein>
<evidence type="ECO:0000313" key="2">
    <source>
        <dbReference type="Proteomes" id="UP000286931"/>
    </source>
</evidence>
<reference evidence="1 2" key="1">
    <citation type="submission" date="2018-12" db="EMBL/GenBank/DDBJ databases">
        <title>Draft genome sequence of Embleya hyalina NBRC 13850T.</title>
        <authorList>
            <person name="Komaki H."/>
            <person name="Hosoyama A."/>
            <person name="Kimura A."/>
            <person name="Ichikawa N."/>
            <person name="Tamura T."/>
        </authorList>
    </citation>
    <scope>NUCLEOTIDE SEQUENCE [LARGE SCALE GENOMIC DNA]</scope>
    <source>
        <strain evidence="1 2">NBRC 13850</strain>
    </source>
</reference>
<comment type="caution">
    <text evidence="1">The sequence shown here is derived from an EMBL/GenBank/DDBJ whole genome shotgun (WGS) entry which is preliminary data.</text>
</comment>
<keyword evidence="2" id="KW-1185">Reference proteome</keyword>
<gene>
    <name evidence="1" type="ORF">EHYA_05266</name>
</gene>
<evidence type="ECO:0000313" key="1">
    <source>
        <dbReference type="EMBL" id="GCD97571.1"/>
    </source>
</evidence>
<sequence length="96" mass="10539">MNSTDPWTVDRIAHALPHPEARHEFLRLVNLTPIGDLPGLLARYVQAAEELIAGLPHARALAAQVRATGLDPDLDEVDEEIVRKWISRGRAQSSAA</sequence>
<name>A0A401YSI8_9ACTN</name>
<dbReference type="EMBL" id="BIFH01000024">
    <property type="protein sequence ID" value="GCD97571.1"/>
    <property type="molecule type" value="Genomic_DNA"/>
</dbReference>
<dbReference type="AlphaFoldDB" id="A0A401YSI8"/>
<dbReference type="RefSeq" id="WP_126639535.1">
    <property type="nucleotide sequence ID" value="NZ_BIFH01000024.1"/>
</dbReference>